<dbReference type="Proteomes" id="UP000256686">
    <property type="component" value="Unassembled WGS sequence"/>
</dbReference>
<comment type="caution">
    <text evidence="1">The sequence shown here is derived from an EMBL/GenBank/DDBJ whole genome shotgun (WGS) entry which is preliminary data.</text>
</comment>
<dbReference type="EMBL" id="QNVT01000009">
    <property type="protein sequence ID" value="REC62357.1"/>
    <property type="molecule type" value="Genomic_DNA"/>
</dbReference>
<name>A0A3D9C911_9FLAO</name>
<protein>
    <submittedName>
        <fullName evidence="1">Uncharacterized protein</fullName>
    </submittedName>
</protein>
<gene>
    <name evidence="1" type="ORF">DRF65_11640</name>
</gene>
<keyword evidence="2" id="KW-1185">Reference proteome</keyword>
<evidence type="ECO:0000313" key="2">
    <source>
        <dbReference type="Proteomes" id="UP000256686"/>
    </source>
</evidence>
<dbReference type="AlphaFoldDB" id="A0A3D9C911"/>
<accession>A0A3D9C911</accession>
<reference evidence="2" key="1">
    <citation type="submission" date="2018-06" db="EMBL/GenBank/DDBJ databases">
        <authorList>
            <person name="Lum Nde A."/>
            <person name="Hugo C."/>
        </authorList>
    </citation>
    <scope>NUCLEOTIDE SEQUENCE [LARGE SCALE GENOMIC DNA]</scope>
    <source>
        <strain evidence="2">1_F178</strain>
    </source>
</reference>
<proteinExistence type="predicted"/>
<organism evidence="1 2">
    <name type="scientific">Chryseobacterium pennae</name>
    <dbReference type="NCBI Taxonomy" id="2258962"/>
    <lineage>
        <taxon>Bacteria</taxon>
        <taxon>Pseudomonadati</taxon>
        <taxon>Bacteroidota</taxon>
        <taxon>Flavobacteriia</taxon>
        <taxon>Flavobacteriales</taxon>
        <taxon>Weeksellaceae</taxon>
        <taxon>Chryseobacterium group</taxon>
        <taxon>Chryseobacterium</taxon>
    </lineage>
</organism>
<sequence length="445" mass="50385">MVFLIVIYDDNFNKKLKLYAMKTFRLTFALFILLSTFTFCYGQVAGGTLVSTFIDDTKKAIQDILNDTDFMVSKNSFEIRQHLLLVEDNLEKVGNGLLDKTFDQLDDKVRLTFNQMNNTVNNFDIKAAGTLNKLDETIGNLNDALSTIPGSKAQPRILKYTPNAVGSSWNSNLVFKGSFLGKAKKLSLDFNGVKCKLVSNTENQMIFEYPQALKNSKSVDKLYGDLNFEYKAGLFSKTKKISYKVLVFNIPDKFGNYNLEAKVDGEEMESFIRNEEYNYRNEHCSGTKNQTSNVNAREGWMIDLESIEVAVDKTQNSQFNGIFDKTKHGFQLRGSVANSGSCGKVFGHIVSYDARGSLKLKVTFKEYRIVPKISTKQVQAGDLLFGNKIKIDLPEKTKQFTIFLTDINGKQHVISDTNNSEMYDIEYFPIGSYITIGIKDIKQIF</sequence>
<evidence type="ECO:0000313" key="1">
    <source>
        <dbReference type="EMBL" id="REC62357.1"/>
    </source>
</evidence>